<dbReference type="InParanoid" id="A0A1B7MIN6"/>
<name>A0A1B7MIN6_9AGAM</name>
<evidence type="ECO:0000313" key="2">
    <source>
        <dbReference type="Proteomes" id="UP000092154"/>
    </source>
</evidence>
<keyword evidence="2" id="KW-1185">Reference proteome</keyword>
<evidence type="ECO:0008006" key="3">
    <source>
        <dbReference type="Google" id="ProtNLM"/>
    </source>
</evidence>
<organism evidence="1 2">
    <name type="scientific">Rhizopogon vinicolor AM-OR11-026</name>
    <dbReference type="NCBI Taxonomy" id="1314800"/>
    <lineage>
        <taxon>Eukaryota</taxon>
        <taxon>Fungi</taxon>
        <taxon>Dikarya</taxon>
        <taxon>Basidiomycota</taxon>
        <taxon>Agaricomycotina</taxon>
        <taxon>Agaricomycetes</taxon>
        <taxon>Agaricomycetidae</taxon>
        <taxon>Boletales</taxon>
        <taxon>Suillineae</taxon>
        <taxon>Rhizopogonaceae</taxon>
        <taxon>Rhizopogon</taxon>
    </lineage>
</organism>
<dbReference type="EMBL" id="KV449008">
    <property type="protein sequence ID" value="OAX32438.1"/>
    <property type="molecule type" value="Genomic_DNA"/>
</dbReference>
<gene>
    <name evidence="1" type="ORF">K503DRAFT_702016</name>
</gene>
<proteinExistence type="predicted"/>
<dbReference type="InterPro" id="IPR021109">
    <property type="entry name" value="Peptidase_aspartic_dom_sf"/>
</dbReference>
<dbReference type="Gene3D" id="2.40.70.10">
    <property type="entry name" value="Acid Proteases"/>
    <property type="match status" value="1"/>
</dbReference>
<evidence type="ECO:0000313" key="1">
    <source>
        <dbReference type="EMBL" id="OAX32438.1"/>
    </source>
</evidence>
<dbReference type="AlphaFoldDB" id="A0A1B7MIN6"/>
<protein>
    <recommendedName>
        <fullName evidence="3">Peptidase A2 domain-containing protein</fullName>
    </recommendedName>
</protein>
<accession>A0A1B7MIN6</accession>
<dbReference type="OrthoDB" id="2919534at2759"/>
<dbReference type="SUPFAM" id="SSF50630">
    <property type="entry name" value="Acid proteases"/>
    <property type="match status" value="1"/>
</dbReference>
<reference evidence="1 2" key="1">
    <citation type="submission" date="2016-06" db="EMBL/GenBank/DDBJ databases">
        <title>Comparative genomics of the ectomycorrhizal sister species Rhizopogon vinicolor and Rhizopogon vesiculosus (Basidiomycota: Boletales) reveals a divergence of the mating type B locus.</title>
        <authorList>
            <consortium name="DOE Joint Genome Institute"/>
            <person name="Mujic A.B."/>
            <person name="Kuo A."/>
            <person name="Tritt A."/>
            <person name="Lipzen A."/>
            <person name="Chen C."/>
            <person name="Johnson J."/>
            <person name="Sharma A."/>
            <person name="Barry K."/>
            <person name="Grigoriev I.V."/>
            <person name="Spatafora J.W."/>
        </authorList>
    </citation>
    <scope>NUCLEOTIDE SEQUENCE [LARGE SCALE GENOMIC DNA]</scope>
    <source>
        <strain evidence="1 2">AM-OR11-026</strain>
    </source>
</reference>
<sequence length="141" mass="15282">MPNTTVTDVYLVDDSGKPIRARTSNPFLTVPILHGPQGENVQFLAIVDDGAMINAIDTAAYQRIACRLPPLSPSSRTLHMADGTLVPSTGIWAGMITWGPTHIHTTFEVFLSGGSWRMLLGKPLLEQVGAIHDYTNNSILV</sequence>
<dbReference type="Proteomes" id="UP000092154">
    <property type="component" value="Unassembled WGS sequence"/>
</dbReference>
<feature type="non-terminal residue" evidence="1">
    <location>
        <position position="141"/>
    </location>
</feature>